<keyword evidence="2" id="KW-0732">Signal</keyword>
<sequence>MAKLTTICFLTLLFISTLAEINALEDQCTHSLGCRGSLFTCLKDCRKKFRGFVGKCTKRPLLAVPPDSPPGRFTSPPGRSKIGCSCFCTCISKNKKGGKCSPKAPPPPPKPPTVFKVFP</sequence>
<name>A0ABC8SDV2_9AQUA</name>
<reference evidence="3 4" key="1">
    <citation type="submission" date="2024-02" db="EMBL/GenBank/DDBJ databases">
        <authorList>
            <person name="Vignale AGUSTIN F."/>
            <person name="Sosa J E."/>
            <person name="Modenutti C."/>
        </authorList>
    </citation>
    <scope>NUCLEOTIDE SEQUENCE [LARGE SCALE GENOMIC DNA]</scope>
</reference>
<evidence type="ECO:0000256" key="2">
    <source>
        <dbReference type="SAM" id="SignalP"/>
    </source>
</evidence>
<dbReference type="Proteomes" id="UP001642360">
    <property type="component" value="Unassembled WGS sequence"/>
</dbReference>
<feature type="signal peptide" evidence="2">
    <location>
        <begin position="1"/>
        <end position="19"/>
    </location>
</feature>
<feature type="region of interest" description="Disordered" evidence="1">
    <location>
        <begin position="95"/>
        <end position="119"/>
    </location>
</feature>
<organism evidence="3 4">
    <name type="scientific">Ilex paraguariensis</name>
    <name type="common">yerba mate</name>
    <dbReference type="NCBI Taxonomy" id="185542"/>
    <lineage>
        <taxon>Eukaryota</taxon>
        <taxon>Viridiplantae</taxon>
        <taxon>Streptophyta</taxon>
        <taxon>Embryophyta</taxon>
        <taxon>Tracheophyta</taxon>
        <taxon>Spermatophyta</taxon>
        <taxon>Magnoliopsida</taxon>
        <taxon>eudicotyledons</taxon>
        <taxon>Gunneridae</taxon>
        <taxon>Pentapetalae</taxon>
        <taxon>asterids</taxon>
        <taxon>campanulids</taxon>
        <taxon>Aquifoliales</taxon>
        <taxon>Aquifoliaceae</taxon>
        <taxon>Ilex</taxon>
    </lineage>
</organism>
<feature type="compositionally biased region" description="Pro residues" evidence="1">
    <location>
        <begin position="103"/>
        <end position="112"/>
    </location>
</feature>
<feature type="chain" id="PRO_5044869739" evidence="2">
    <location>
        <begin position="20"/>
        <end position="119"/>
    </location>
</feature>
<evidence type="ECO:0000313" key="4">
    <source>
        <dbReference type="Proteomes" id="UP001642360"/>
    </source>
</evidence>
<keyword evidence="4" id="KW-1185">Reference proteome</keyword>
<evidence type="ECO:0000313" key="3">
    <source>
        <dbReference type="EMBL" id="CAK9155300.1"/>
    </source>
</evidence>
<proteinExistence type="predicted"/>
<dbReference type="EMBL" id="CAUOFW020002676">
    <property type="protein sequence ID" value="CAK9155300.1"/>
    <property type="molecule type" value="Genomic_DNA"/>
</dbReference>
<gene>
    <name evidence="3" type="ORF">ILEXP_LOCUS23699</name>
</gene>
<protein>
    <submittedName>
        <fullName evidence="3">Uncharacterized protein</fullName>
    </submittedName>
</protein>
<comment type="caution">
    <text evidence="3">The sequence shown here is derived from an EMBL/GenBank/DDBJ whole genome shotgun (WGS) entry which is preliminary data.</text>
</comment>
<accession>A0ABC8SDV2</accession>
<evidence type="ECO:0000256" key="1">
    <source>
        <dbReference type="SAM" id="MobiDB-lite"/>
    </source>
</evidence>
<dbReference type="AlphaFoldDB" id="A0ABC8SDV2"/>